<comment type="caution">
    <text evidence="1">The sequence shown here is derived from an EMBL/GenBank/DDBJ whole genome shotgun (WGS) entry which is preliminary data.</text>
</comment>
<keyword evidence="2" id="KW-1185">Reference proteome</keyword>
<organism evidence="1 2">
    <name type="scientific">Gracilimonas sediminicola</name>
    <dbReference type="NCBI Taxonomy" id="2952158"/>
    <lineage>
        <taxon>Bacteria</taxon>
        <taxon>Pseudomonadati</taxon>
        <taxon>Balneolota</taxon>
        <taxon>Balneolia</taxon>
        <taxon>Balneolales</taxon>
        <taxon>Balneolaceae</taxon>
        <taxon>Gracilimonas</taxon>
    </lineage>
</organism>
<gene>
    <name evidence="1" type="ORF">NM125_06985</name>
</gene>
<dbReference type="AlphaFoldDB" id="A0A9X2L2X6"/>
<reference evidence="1" key="1">
    <citation type="submission" date="2022-06" db="EMBL/GenBank/DDBJ databases">
        <title>Gracilimonas sp. CAU 1638 isolated from sea sediment.</title>
        <authorList>
            <person name="Kim W."/>
        </authorList>
    </citation>
    <scope>NUCLEOTIDE SEQUENCE</scope>
    <source>
        <strain evidence="1">CAU 1638</strain>
    </source>
</reference>
<evidence type="ECO:0000313" key="2">
    <source>
        <dbReference type="Proteomes" id="UP001139125"/>
    </source>
</evidence>
<dbReference type="Proteomes" id="UP001139125">
    <property type="component" value="Unassembled WGS sequence"/>
</dbReference>
<accession>A0A9X2L2X6</accession>
<dbReference type="RefSeq" id="WP_255134165.1">
    <property type="nucleotide sequence ID" value="NZ_JANDBC010000001.1"/>
</dbReference>
<dbReference type="EMBL" id="JANDBC010000001">
    <property type="protein sequence ID" value="MCP9291323.1"/>
    <property type="molecule type" value="Genomic_DNA"/>
</dbReference>
<evidence type="ECO:0008006" key="3">
    <source>
        <dbReference type="Google" id="ProtNLM"/>
    </source>
</evidence>
<sequence length="114" mass="12970">MTWDKASEYGHKDTVYTTPDYLPYPVRGSKFFTSALGDTYRKEQPCSDGPSSLTLQYVIGKEGKIVGLHPRSKLNSFCEQLILQTFERIEFVPGEHNDKPVNVLMAITIVTRRN</sequence>
<protein>
    <recommendedName>
        <fullName evidence="3">TonB protein C-terminal</fullName>
    </recommendedName>
</protein>
<proteinExistence type="predicted"/>
<evidence type="ECO:0000313" key="1">
    <source>
        <dbReference type="EMBL" id="MCP9291323.1"/>
    </source>
</evidence>
<name>A0A9X2L2X6_9BACT</name>